<sequence length="90" mass="10093">MTEFVPQREPPYTERYVRWCGKTGVSHPLLPDWRAQSRALLFKLYELRRGNSSAFERMATANTAEIIDALGIVSFGTDAVGIFPDSTDAV</sequence>
<gene>
    <name evidence="1" type="ORF">AN477_12265</name>
</gene>
<accession>A0A0P9EWH8</accession>
<keyword evidence="2" id="KW-1185">Reference proteome</keyword>
<name>A0A0P9EWH8_9BACL</name>
<dbReference type="Proteomes" id="UP000050482">
    <property type="component" value="Unassembled WGS sequence"/>
</dbReference>
<dbReference type="PATRIC" id="fig|471514.4.peg.4352"/>
<protein>
    <submittedName>
        <fullName evidence="1">Uncharacterized protein</fullName>
    </submittedName>
</protein>
<organism evidence="1 2">
    <name type="scientific">Alicyclobacillus ferrooxydans</name>
    <dbReference type="NCBI Taxonomy" id="471514"/>
    <lineage>
        <taxon>Bacteria</taxon>
        <taxon>Bacillati</taxon>
        <taxon>Bacillota</taxon>
        <taxon>Bacilli</taxon>
        <taxon>Bacillales</taxon>
        <taxon>Alicyclobacillaceae</taxon>
        <taxon>Alicyclobacillus</taxon>
    </lineage>
</organism>
<evidence type="ECO:0000313" key="1">
    <source>
        <dbReference type="EMBL" id="KPV43455.1"/>
    </source>
</evidence>
<reference evidence="1 2" key="1">
    <citation type="submission" date="2015-09" db="EMBL/GenBank/DDBJ databases">
        <title>Draft genome sequence of Alicyclobacillus ferrooxydans DSM 22381.</title>
        <authorList>
            <person name="Hemp J."/>
        </authorList>
    </citation>
    <scope>NUCLEOTIDE SEQUENCE [LARGE SCALE GENOMIC DNA]</scope>
    <source>
        <strain evidence="1 2">TC-34</strain>
    </source>
</reference>
<dbReference type="EMBL" id="LJCO01000050">
    <property type="protein sequence ID" value="KPV43455.1"/>
    <property type="molecule type" value="Genomic_DNA"/>
</dbReference>
<dbReference type="AlphaFoldDB" id="A0A0P9EWH8"/>
<comment type="caution">
    <text evidence="1">The sequence shown here is derived from an EMBL/GenBank/DDBJ whole genome shotgun (WGS) entry which is preliminary data.</text>
</comment>
<proteinExistence type="predicted"/>
<evidence type="ECO:0000313" key="2">
    <source>
        <dbReference type="Proteomes" id="UP000050482"/>
    </source>
</evidence>